<dbReference type="AlphaFoldDB" id="A0A6J4VLE1"/>
<gene>
    <name evidence="3" type="ORF">AVDCRST_MAG87-2947</name>
</gene>
<name>A0A6J4VLE1_9BACT</name>
<dbReference type="GO" id="GO:0008482">
    <property type="term" value="F:sulfite oxidase activity"/>
    <property type="evidence" value="ECO:0007669"/>
    <property type="project" value="TreeGrafter"/>
</dbReference>
<feature type="transmembrane region" description="Helical" evidence="1">
    <location>
        <begin position="208"/>
        <end position="226"/>
    </location>
</feature>
<reference evidence="3" key="1">
    <citation type="submission" date="2020-02" db="EMBL/GenBank/DDBJ databases">
        <authorList>
            <person name="Meier V. D."/>
        </authorList>
    </citation>
    <scope>NUCLEOTIDE SEQUENCE</scope>
    <source>
        <strain evidence="3">AVDCRST_MAG87</strain>
    </source>
</reference>
<feature type="transmembrane region" description="Helical" evidence="1">
    <location>
        <begin position="36"/>
        <end position="56"/>
    </location>
</feature>
<dbReference type="GO" id="GO:0020037">
    <property type="term" value="F:heme binding"/>
    <property type="evidence" value="ECO:0007669"/>
    <property type="project" value="TreeGrafter"/>
</dbReference>
<protein>
    <recommendedName>
        <fullName evidence="2">Oxidoreductase molybdopterin-binding domain-containing protein</fullName>
    </recommendedName>
</protein>
<feature type="transmembrane region" description="Helical" evidence="1">
    <location>
        <begin position="170"/>
        <end position="188"/>
    </location>
</feature>
<evidence type="ECO:0000313" key="3">
    <source>
        <dbReference type="EMBL" id="CAA9576891.1"/>
    </source>
</evidence>
<feature type="transmembrane region" description="Helical" evidence="1">
    <location>
        <begin position="128"/>
        <end position="150"/>
    </location>
</feature>
<accession>A0A6J4VLE1</accession>
<dbReference type="Pfam" id="PF00174">
    <property type="entry name" value="Oxidored_molyb"/>
    <property type="match status" value="1"/>
</dbReference>
<keyword evidence="1" id="KW-0472">Membrane</keyword>
<dbReference type="Gene3D" id="3.90.420.10">
    <property type="entry name" value="Oxidoreductase, molybdopterin-binding domain"/>
    <property type="match status" value="1"/>
</dbReference>
<organism evidence="3">
    <name type="scientific">uncultured Thermomicrobiales bacterium</name>
    <dbReference type="NCBI Taxonomy" id="1645740"/>
    <lineage>
        <taxon>Bacteria</taxon>
        <taxon>Pseudomonadati</taxon>
        <taxon>Thermomicrobiota</taxon>
        <taxon>Thermomicrobia</taxon>
        <taxon>Thermomicrobiales</taxon>
        <taxon>environmental samples</taxon>
    </lineage>
</organism>
<dbReference type="InterPro" id="IPR036374">
    <property type="entry name" value="OxRdtase_Mopterin-bd_sf"/>
</dbReference>
<dbReference type="SUPFAM" id="SSF56524">
    <property type="entry name" value="Oxidoreductase molybdopterin-binding domain"/>
    <property type="match status" value="1"/>
</dbReference>
<dbReference type="PANTHER" id="PTHR19372">
    <property type="entry name" value="SULFITE REDUCTASE"/>
    <property type="match status" value="1"/>
</dbReference>
<feature type="domain" description="Oxidoreductase molybdopterin-binding" evidence="2">
    <location>
        <begin position="270"/>
        <end position="414"/>
    </location>
</feature>
<sequence length="417" mass="44190">MSDIGTPAGRPGIPQVRLGVPSDAIASGNRARRDRYQGMAAGVLAAIAMLTVVVAMQRLTSVASLIDALADALLLYLPLGIFSLMLEAFGAQAKTLLLVGLFGGLLLIGVAIGRSYARRTAGARRIMWVRAISIGFTLFAVITLFMLLYLSNRTPDAIAGGRLFQVLSQLGLASMVFAVTMATTLALLRGPGAEASTSGAAVPSRRRFAARAGLLVASLGGLLVLGREVGRVAGRRTVGASDSGTLSPAITPNDDFYVISKNFVDPDPDRGDNWSITIDGAVTRKLTLTRADLEAMPRQTFVSTLTCISNPVGGPLIGTAEWVGTPLAGILRMAGVSSGAVKVILEGEDGYTDSIPIERALAPEPAVVWTMNDEPMPRLHGMPVRLIVPGLYGIKNVKWLTRITVSTEEYEGYWQQR</sequence>
<dbReference type="PANTHER" id="PTHR19372:SF7">
    <property type="entry name" value="SULFITE OXIDASE, MITOCHONDRIAL"/>
    <property type="match status" value="1"/>
</dbReference>
<dbReference type="CDD" id="cd00321">
    <property type="entry name" value="SO_family_Moco"/>
    <property type="match status" value="1"/>
</dbReference>
<dbReference type="GO" id="GO:0006790">
    <property type="term" value="P:sulfur compound metabolic process"/>
    <property type="evidence" value="ECO:0007669"/>
    <property type="project" value="TreeGrafter"/>
</dbReference>
<dbReference type="InterPro" id="IPR000572">
    <property type="entry name" value="OxRdtase_Mopterin-bd_dom"/>
</dbReference>
<dbReference type="EMBL" id="CADCWJ010000653">
    <property type="protein sequence ID" value="CAA9576891.1"/>
    <property type="molecule type" value="Genomic_DNA"/>
</dbReference>
<feature type="transmembrane region" description="Helical" evidence="1">
    <location>
        <begin position="68"/>
        <end position="89"/>
    </location>
</feature>
<dbReference type="GO" id="GO:0043546">
    <property type="term" value="F:molybdopterin cofactor binding"/>
    <property type="evidence" value="ECO:0007669"/>
    <property type="project" value="TreeGrafter"/>
</dbReference>
<evidence type="ECO:0000256" key="1">
    <source>
        <dbReference type="SAM" id="Phobius"/>
    </source>
</evidence>
<keyword evidence="1" id="KW-0812">Transmembrane</keyword>
<keyword evidence="1" id="KW-1133">Transmembrane helix</keyword>
<feature type="transmembrane region" description="Helical" evidence="1">
    <location>
        <begin position="95"/>
        <end position="116"/>
    </location>
</feature>
<evidence type="ECO:0000259" key="2">
    <source>
        <dbReference type="Pfam" id="PF00174"/>
    </source>
</evidence>
<proteinExistence type="predicted"/>